<keyword evidence="1" id="KW-1133">Transmembrane helix</keyword>
<feature type="transmembrane region" description="Helical" evidence="1">
    <location>
        <begin position="40"/>
        <end position="61"/>
    </location>
</feature>
<organism evidence="2 3">
    <name type="scientific">Streptomyces cynarae</name>
    <dbReference type="NCBI Taxonomy" id="2981134"/>
    <lineage>
        <taxon>Bacteria</taxon>
        <taxon>Bacillati</taxon>
        <taxon>Actinomycetota</taxon>
        <taxon>Actinomycetes</taxon>
        <taxon>Kitasatosporales</taxon>
        <taxon>Streptomycetaceae</taxon>
        <taxon>Streptomyces</taxon>
    </lineage>
</organism>
<evidence type="ECO:0000313" key="2">
    <source>
        <dbReference type="EMBL" id="UXY19667.1"/>
    </source>
</evidence>
<keyword evidence="1" id="KW-0812">Transmembrane</keyword>
<keyword evidence="1" id="KW-0472">Membrane</keyword>
<name>A0ABY6E0A0_9ACTN</name>
<evidence type="ECO:0000313" key="3">
    <source>
        <dbReference type="Proteomes" id="UP001061298"/>
    </source>
</evidence>
<sequence>MSVVRGCAAVVALGCAGLAVLFSFMITTDMQTVPGLRDNLAPTAVGALVSAALLVVGAVALGGRPSYAGWAVAAVFGVLVALRMWTLAPMLHCWSYDSVGRNDDGSYSCVNRGDMAP</sequence>
<dbReference type="RefSeq" id="WP_263229800.1">
    <property type="nucleotide sequence ID" value="NZ_CP106793.1"/>
</dbReference>
<accession>A0ABY6E0A0</accession>
<dbReference type="Proteomes" id="UP001061298">
    <property type="component" value="Chromosome"/>
</dbReference>
<dbReference type="EMBL" id="CP106793">
    <property type="protein sequence ID" value="UXY19667.1"/>
    <property type="molecule type" value="Genomic_DNA"/>
</dbReference>
<feature type="transmembrane region" description="Helical" evidence="1">
    <location>
        <begin position="6"/>
        <end position="28"/>
    </location>
</feature>
<proteinExistence type="predicted"/>
<evidence type="ECO:0000256" key="1">
    <source>
        <dbReference type="SAM" id="Phobius"/>
    </source>
</evidence>
<feature type="transmembrane region" description="Helical" evidence="1">
    <location>
        <begin position="67"/>
        <end position="85"/>
    </location>
</feature>
<gene>
    <name evidence="2" type="ORF">N8I84_13690</name>
</gene>
<reference evidence="2" key="1">
    <citation type="submission" date="2022-10" db="EMBL/GenBank/DDBJ databases">
        <authorList>
            <person name="Mo P."/>
        </authorList>
    </citation>
    <scope>NUCLEOTIDE SEQUENCE</scope>
    <source>
        <strain evidence="2">HUAS 13-4</strain>
    </source>
</reference>
<keyword evidence="3" id="KW-1185">Reference proteome</keyword>
<protein>
    <submittedName>
        <fullName evidence="2">Uncharacterized protein</fullName>
    </submittedName>
</protein>